<reference evidence="2" key="1">
    <citation type="submission" date="2021-04" db="EMBL/GenBank/DDBJ databases">
        <authorList>
            <person name="Tunstrom K."/>
        </authorList>
    </citation>
    <scope>NUCLEOTIDE SEQUENCE</scope>
</reference>
<evidence type="ECO:0000313" key="3">
    <source>
        <dbReference type="Proteomes" id="UP000691718"/>
    </source>
</evidence>
<name>A0A8S3WNB3_PARAO</name>
<feature type="compositionally biased region" description="Polar residues" evidence="1">
    <location>
        <begin position="66"/>
        <end position="82"/>
    </location>
</feature>
<dbReference type="Proteomes" id="UP000691718">
    <property type="component" value="Unassembled WGS sequence"/>
</dbReference>
<protein>
    <submittedName>
        <fullName evidence="2">(apollo) hypothetical protein</fullName>
    </submittedName>
</protein>
<feature type="region of interest" description="Disordered" evidence="1">
    <location>
        <begin position="1"/>
        <end position="88"/>
    </location>
</feature>
<feature type="compositionally biased region" description="Polar residues" evidence="1">
    <location>
        <begin position="33"/>
        <end position="47"/>
    </location>
</feature>
<feature type="region of interest" description="Disordered" evidence="1">
    <location>
        <begin position="188"/>
        <end position="216"/>
    </location>
</feature>
<proteinExistence type="predicted"/>
<sequence length="216" mass="24482">MAWKEISEQLKQAESVELTSDDEGSQNKDAETEVQNPKSINEINNTDAVDVTAPHDTEIRNEDNTIIHNKSTQPKSQHSQAKNAKGIKSAKNLPLSASAVLMSRLLDQQGSIPQQREHDELDRLFLNISETVKKFSPYLQAIVKHKIFSLVSEMELQQLAPPRFITTSSQYGNTLHLQHRLLHTFKRETHTPMPTSPETWDTSMTNDWNQSGNVLE</sequence>
<feature type="compositionally biased region" description="Basic and acidic residues" evidence="1">
    <location>
        <begin position="53"/>
        <end position="65"/>
    </location>
</feature>
<organism evidence="2 3">
    <name type="scientific">Parnassius apollo</name>
    <name type="common">Apollo butterfly</name>
    <name type="synonym">Papilio apollo</name>
    <dbReference type="NCBI Taxonomy" id="110799"/>
    <lineage>
        <taxon>Eukaryota</taxon>
        <taxon>Metazoa</taxon>
        <taxon>Ecdysozoa</taxon>
        <taxon>Arthropoda</taxon>
        <taxon>Hexapoda</taxon>
        <taxon>Insecta</taxon>
        <taxon>Pterygota</taxon>
        <taxon>Neoptera</taxon>
        <taxon>Endopterygota</taxon>
        <taxon>Lepidoptera</taxon>
        <taxon>Glossata</taxon>
        <taxon>Ditrysia</taxon>
        <taxon>Papilionoidea</taxon>
        <taxon>Papilionidae</taxon>
        <taxon>Parnassiinae</taxon>
        <taxon>Parnassini</taxon>
        <taxon>Parnassius</taxon>
        <taxon>Parnassius</taxon>
    </lineage>
</organism>
<dbReference type="OrthoDB" id="6433782at2759"/>
<evidence type="ECO:0000313" key="2">
    <source>
        <dbReference type="EMBL" id="CAG4971683.1"/>
    </source>
</evidence>
<keyword evidence="3" id="KW-1185">Reference proteome</keyword>
<gene>
    <name evidence="2" type="ORF">PAPOLLO_LOCUS8468</name>
</gene>
<dbReference type="EMBL" id="CAJQZP010000610">
    <property type="protein sequence ID" value="CAG4971683.1"/>
    <property type="molecule type" value="Genomic_DNA"/>
</dbReference>
<feature type="compositionally biased region" description="Polar residues" evidence="1">
    <location>
        <begin position="192"/>
        <end position="216"/>
    </location>
</feature>
<comment type="caution">
    <text evidence="2">The sequence shown here is derived from an EMBL/GenBank/DDBJ whole genome shotgun (WGS) entry which is preliminary data.</text>
</comment>
<evidence type="ECO:0000256" key="1">
    <source>
        <dbReference type="SAM" id="MobiDB-lite"/>
    </source>
</evidence>
<accession>A0A8S3WNB3</accession>
<dbReference type="AlphaFoldDB" id="A0A8S3WNB3"/>